<evidence type="ECO:0000256" key="4">
    <source>
        <dbReference type="ARBA" id="ARBA00023316"/>
    </source>
</evidence>
<evidence type="ECO:0000313" key="8">
    <source>
        <dbReference type="EMBL" id="PMD61846.1"/>
    </source>
</evidence>
<dbReference type="EMBL" id="KZ613786">
    <property type="protein sequence ID" value="PMD61846.1"/>
    <property type="molecule type" value="Genomic_DNA"/>
</dbReference>
<dbReference type="RefSeq" id="XP_024738750.1">
    <property type="nucleotide sequence ID" value="XM_024885789.1"/>
</dbReference>
<keyword evidence="6" id="KW-0732">Signal</keyword>
<dbReference type="PANTHER" id="PTHR31297">
    <property type="entry name" value="GLUCAN ENDO-1,6-BETA-GLUCOSIDASE B"/>
    <property type="match status" value="1"/>
</dbReference>
<dbReference type="AlphaFoldDB" id="A0A2J6TFQ1"/>
<dbReference type="SUPFAM" id="SSF51445">
    <property type="entry name" value="(Trans)glycosidases"/>
    <property type="match status" value="1"/>
</dbReference>
<dbReference type="InterPro" id="IPR017853">
    <property type="entry name" value="GH"/>
</dbReference>
<accession>A0A2J6TFQ1</accession>
<evidence type="ECO:0000313" key="9">
    <source>
        <dbReference type="Proteomes" id="UP000235371"/>
    </source>
</evidence>
<dbReference type="GO" id="GO:0009251">
    <property type="term" value="P:glucan catabolic process"/>
    <property type="evidence" value="ECO:0007669"/>
    <property type="project" value="TreeGrafter"/>
</dbReference>
<sequence length="361" mass="40605">MKLLQLLFSVVAVVVALPQPESSQIESRGVSFAWGSQKVKGVSLGGWLVLEGQVVEALKRLKNHWNTWVTLADFQKIQKAGFNVARQTGLKIIIDLHGAPKSQNGWEHSGHTLPRPGWGDAQSVAWTLQVLTSISKYAKPQYQDVVVAIKLLNEPLLSSLDPNTVRNFYTSGHNLIRRVSDTPVLLHDGFWDPAYWNGFLSWPAAYTVILDHHEYQIFDSYLNSMSLAQHRSQVCFSTKAFADTDKLQVVGEWSAALTDCAPWVNGRFTGHRFDGSFPGSWHIGSCAGRGDVRTWSQAMKNDYRMYIEAQMDSYEAKTQGWIFWNFKTEGGADEWDLFKLLGAGVFPQPLIARAFPRNVCR</sequence>
<protein>
    <submittedName>
        <fullName evidence="8">Glycoside hydrolase family 5 protein</fullName>
    </submittedName>
</protein>
<evidence type="ECO:0000256" key="6">
    <source>
        <dbReference type="SAM" id="SignalP"/>
    </source>
</evidence>
<keyword evidence="4" id="KW-0961">Cell wall biogenesis/degradation</keyword>
<organism evidence="8 9">
    <name type="scientific">Hyaloscypha bicolor E</name>
    <dbReference type="NCBI Taxonomy" id="1095630"/>
    <lineage>
        <taxon>Eukaryota</taxon>
        <taxon>Fungi</taxon>
        <taxon>Dikarya</taxon>
        <taxon>Ascomycota</taxon>
        <taxon>Pezizomycotina</taxon>
        <taxon>Leotiomycetes</taxon>
        <taxon>Helotiales</taxon>
        <taxon>Hyaloscyphaceae</taxon>
        <taxon>Hyaloscypha</taxon>
        <taxon>Hyaloscypha bicolor</taxon>
    </lineage>
</organism>
<keyword evidence="2 5" id="KW-0378">Hydrolase</keyword>
<evidence type="ECO:0000256" key="3">
    <source>
        <dbReference type="ARBA" id="ARBA00023295"/>
    </source>
</evidence>
<dbReference type="GO" id="GO:0071555">
    <property type="term" value="P:cell wall organization"/>
    <property type="evidence" value="ECO:0007669"/>
    <property type="project" value="UniProtKB-KW"/>
</dbReference>
<evidence type="ECO:0000259" key="7">
    <source>
        <dbReference type="Pfam" id="PF00150"/>
    </source>
</evidence>
<evidence type="ECO:0000256" key="5">
    <source>
        <dbReference type="RuleBase" id="RU361153"/>
    </source>
</evidence>
<dbReference type="PANTHER" id="PTHR31297:SF8">
    <property type="entry name" value="GLYCOSIDE HYDROLASE FAMILY 5 DOMAIN-CONTAINING PROTEIN"/>
    <property type="match status" value="1"/>
</dbReference>
<dbReference type="GO" id="GO:0005576">
    <property type="term" value="C:extracellular region"/>
    <property type="evidence" value="ECO:0007669"/>
    <property type="project" value="TreeGrafter"/>
</dbReference>
<evidence type="ECO:0000256" key="2">
    <source>
        <dbReference type="ARBA" id="ARBA00022801"/>
    </source>
</evidence>
<proteinExistence type="inferred from homology"/>
<dbReference type="GO" id="GO:0009986">
    <property type="term" value="C:cell surface"/>
    <property type="evidence" value="ECO:0007669"/>
    <property type="project" value="TreeGrafter"/>
</dbReference>
<dbReference type="Gene3D" id="3.20.20.80">
    <property type="entry name" value="Glycosidases"/>
    <property type="match status" value="2"/>
</dbReference>
<feature type="domain" description="Glycoside hydrolase family 5" evidence="7">
    <location>
        <begin position="69"/>
        <end position="256"/>
    </location>
</feature>
<name>A0A2J6TFQ1_9HELO</name>
<feature type="signal peptide" evidence="6">
    <location>
        <begin position="1"/>
        <end position="16"/>
    </location>
</feature>
<evidence type="ECO:0000256" key="1">
    <source>
        <dbReference type="ARBA" id="ARBA00005641"/>
    </source>
</evidence>
<gene>
    <name evidence="8" type="ORF">K444DRAFT_652387</name>
</gene>
<dbReference type="GO" id="GO:0004338">
    <property type="term" value="F:glucan exo-1,3-beta-glucosidase activity"/>
    <property type="evidence" value="ECO:0007669"/>
    <property type="project" value="TreeGrafter"/>
</dbReference>
<dbReference type="InterPro" id="IPR001547">
    <property type="entry name" value="Glyco_hydro_5"/>
</dbReference>
<keyword evidence="3 5" id="KW-0326">Glycosidase</keyword>
<reference evidence="8 9" key="1">
    <citation type="submission" date="2016-04" db="EMBL/GenBank/DDBJ databases">
        <title>A degradative enzymes factory behind the ericoid mycorrhizal symbiosis.</title>
        <authorList>
            <consortium name="DOE Joint Genome Institute"/>
            <person name="Martino E."/>
            <person name="Morin E."/>
            <person name="Grelet G."/>
            <person name="Kuo A."/>
            <person name="Kohler A."/>
            <person name="Daghino S."/>
            <person name="Barry K."/>
            <person name="Choi C."/>
            <person name="Cichocki N."/>
            <person name="Clum A."/>
            <person name="Copeland A."/>
            <person name="Hainaut M."/>
            <person name="Haridas S."/>
            <person name="Labutti K."/>
            <person name="Lindquist E."/>
            <person name="Lipzen A."/>
            <person name="Khouja H.-R."/>
            <person name="Murat C."/>
            <person name="Ohm R."/>
            <person name="Olson A."/>
            <person name="Spatafora J."/>
            <person name="Veneault-Fourrey C."/>
            <person name="Henrissat B."/>
            <person name="Grigoriev I."/>
            <person name="Martin F."/>
            <person name="Perotto S."/>
        </authorList>
    </citation>
    <scope>NUCLEOTIDE SEQUENCE [LARGE SCALE GENOMIC DNA]</scope>
    <source>
        <strain evidence="8 9">E</strain>
    </source>
</reference>
<dbReference type="InterPro" id="IPR050386">
    <property type="entry name" value="Glycosyl_hydrolase_5"/>
</dbReference>
<feature type="chain" id="PRO_5014392812" evidence="6">
    <location>
        <begin position="17"/>
        <end position="361"/>
    </location>
</feature>
<dbReference type="STRING" id="1095630.A0A2J6TFQ1"/>
<comment type="similarity">
    <text evidence="1 5">Belongs to the glycosyl hydrolase 5 (cellulase A) family.</text>
</comment>
<keyword evidence="9" id="KW-1185">Reference proteome</keyword>
<dbReference type="Proteomes" id="UP000235371">
    <property type="component" value="Unassembled WGS sequence"/>
</dbReference>
<dbReference type="GeneID" id="36593866"/>
<dbReference type="OrthoDB" id="62120at2759"/>
<dbReference type="InParanoid" id="A0A2J6TFQ1"/>
<dbReference type="Pfam" id="PF00150">
    <property type="entry name" value="Cellulase"/>
    <property type="match status" value="1"/>
</dbReference>